<feature type="region of interest" description="Disordered" evidence="6">
    <location>
        <begin position="1977"/>
        <end position="2005"/>
    </location>
</feature>
<organism evidence="8 9">
    <name type="scientific">Scomber scombrus</name>
    <name type="common">Atlantic mackerel</name>
    <name type="synonym">Scomber vernalis</name>
    <dbReference type="NCBI Taxonomy" id="13677"/>
    <lineage>
        <taxon>Eukaryota</taxon>
        <taxon>Metazoa</taxon>
        <taxon>Chordata</taxon>
        <taxon>Craniata</taxon>
        <taxon>Vertebrata</taxon>
        <taxon>Euteleostomi</taxon>
        <taxon>Actinopterygii</taxon>
        <taxon>Neopterygii</taxon>
        <taxon>Teleostei</taxon>
        <taxon>Neoteleostei</taxon>
        <taxon>Acanthomorphata</taxon>
        <taxon>Pelagiaria</taxon>
        <taxon>Scombriformes</taxon>
        <taxon>Scombridae</taxon>
        <taxon>Scomber</taxon>
    </lineage>
</organism>
<feature type="compositionally biased region" description="Basic and acidic residues" evidence="6">
    <location>
        <begin position="1275"/>
        <end position="1285"/>
    </location>
</feature>
<feature type="region of interest" description="Disordered" evidence="6">
    <location>
        <begin position="1807"/>
        <end position="1908"/>
    </location>
</feature>
<evidence type="ECO:0000259" key="7">
    <source>
        <dbReference type="PROSITE" id="PS50309"/>
    </source>
</evidence>
<feature type="domain" description="Doublecortin" evidence="7">
    <location>
        <begin position="37"/>
        <end position="119"/>
    </location>
</feature>
<dbReference type="SUPFAM" id="SSF89837">
    <property type="entry name" value="Doublecortin (DC)"/>
    <property type="match status" value="2"/>
</dbReference>
<accession>A0AAV1NFK1</accession>
<feature type="compositionally biased region" description="Acidic residues" evidence="6">
    <location>
        <begin position="1645"/>
        <end position="1656"/>
    </location>
</feature>
<dbReference type="GO" id="GO:0042461">
    <property type="term" value="P:photoreceptor cell development"/>
    <property type="evidence" value="ECO:0007669"/>
    <property type="project" value="TreeGrafter"/>
</dbReference>
<feature type="compositionally biased region" description="Polar residues" evidence="6">
    <location>
        <begin position="1980"/>
        <end position="2005"/>
    </location>
</feature>
<dbReference type="GO" id="GO:0060041">
    <property type="term" value="P:retina development in camera-type eye"/>
    <property type="evidence" value="ECO:0007669"/>
    <property type="project" value="TreeGrafter"/>
</dbReference>
<feature type="compositionally biased region" description="Acidic residues" evidence="6">
    <location>
        <begin position="1286"/>
        <end position="1301"/>
    </location>
</feature>
<dbReference type="GO" id="GO:0035082">
    <property type="term" value="P:axoneme assembly"/>
    <property type="evidence" value="ECO:0007669"/>
    <property type="project" value="TreeGrafter"/>
</dbReference>
<feature type="compositionally biased region" description="Low complexity" evidence="6">
    <location>
        <begin position="962"/>
        <end position="976"/>
    </location>
</feature>
<feature type="region of interest" description="Disordered" evidence="6">
    <location>
        <begin position="498"/>
        <end position="534"/>
    </location>
</feature>
<dbReference type="GO" id="GO:0035556">
    <property type="term" value="P:intracellular signal transduction"/>
    <property type="evidence" value="ECO:0007669"/>
    <property type="project" value="InterPro"/>
</dbReference>
<keyword evidence="4" id="KW-0677">Repeat</keyword>
<feature type="compositionally biased region" description="Acidic residues" evidence="6">
    <location>
        <begin position="1734"/>
        <end position="1746"/>
    </location>
</feature>
<dbReference type="PANTHER" id="PTHR23005:SF4">
    <property type="entry name" value="OXYGEN-REGULATED PROTEIN 1"/>
    <property type="match status" value="1"/>
</dbReference>
<feature type="compositionally biased region" description="Polar residues" evidence="6">
    <location>
        <begin position="2102"/>
        <end position="2113"/>
    </location>
</feature>
<dbReference type="PROSITE" id="PS50309">
    <property type="entry name" value="DC"/>
    <property type="match status" value="2"/>
</dbReference>
<feature type="compositionally biased region" description="Acidic residues" evidence="6">
    <location>
        <begin position="1409"/>
        <end position="1424"/>
    </location>
</feature>
<feature type="region of interest" description="Disordered" evidence="6">
    <location>
        <begin position="572"/>
        <end position="814"/>
    </location>
</feature>
<evidence type="ECO:0000256" key="3">
    <source>
        <dbReference type="ARBA" id="ARBA00022490"/>
    </source>
</evidence>
<feature type="region of interest" description="Disordered" evidence="6">
    <location>
        <begin position="1249"/>
        <end position="1752"/>
    </location>
</feature>
<feature type="compositionally biased region" description="Polar residues" evidence="6">
    <location>
        <begin position="1664"/>
        <end position="1673"/>
    </location>
</feature>
<reference evidence="8 9" key="1">
    <citation type="submission" date="2024-01" db="EMBL/GenBank/DDBJ databases">
        <authorList>
            <person name="Alioto T."/>
            <person name="Alioto T."/>
            <person name="Gomez Garrido J."/>
        </authorList>
    </citation>
    <scope>NUCLEOTIDE SEQUENCE [LARGE SCALE GENOMIC DNA]</scope>
</reference>
<feature type="compositionally biased region" description="Basic and acidic residues" evidence="6">
    <location>
        <begin position="1688"/>
        <end position="1709"/>
    </location>
</feature>
<proteinExistence type="predicted"/>
<feature type="region of interest" description="Disordered" evidence="6">
    <location>
        <begin position="1"/>
        <end position="31"/>
    </location>
</feature>
<feature type="compositionally biased region" description="Polar residues" evidence="6">
    <location>
        <begin position="583"/>
        <end position="600"/>
    </location>
</feature>
<feature type="compositionally biased region" description="Acidic residues" evidence="6">
    <location>
        <begin position="1431"/>
        <end position="1474"/>
    </location>
</feature>
<feature type="compositionally biased region" description="Low complexity" evidence="6">
    <location>
        <begin position="1880"/>
        <end position="1906"/>
    </location>
</feature>
<dbReference type="EMBL" id="CAWUFR010000030">
    <property type="protein sequence ID" value="CAK6957715.1"/>
    <property type="molecule type" value="Genomic_DNA"/>
</dbReference>
<dbReference type="InterPro" id="IPR036572">
    <property type="entry name" value="Doublecortin_dom_sf"/>
</dbReference>
<dbReference type="Proteomes" id="UP001314229">
    <property type="component" value="Unassembled WGS sequence"/>
</dbReference>
<sequence length="2138" mass="237476">MSSTPLQEPLAQGLSSGSEQTLPSQLLQPIPDPSASKRVCFYKSGDSKFSGHRMVINARTFKTFDALLDALSKKVPLPFGVRTITTPRGTHLVKGLDDLQDGGSYVCSDQKRVKPLNLDEVNRRQVPWNTTRPPSAGRRRRKVFQFGRRNEVINKQAKISERGAVRTPKRLLVIKNRDPTVKRTIVLQRRTAPTFEALLDYLSQILQFPVLKLYSTDGIRVGGLSALILCSGVIVAAGNEPFRLTNYTFHSMGQMAQAMYIDTVEPSMLEPQAQQYIINQINNSRNGSTNSHQHHHHGSAETEVNQHCTSVESCGDAMVDNEVHTCIVPQDDDIEKSFRVNQDGSMTVEMKVRLTIKEEEMLHWTTTLSRSSLSKTTVYASISESGNSSPDLNNAVANDSSSISEDEAKEENHPAVSGEGVSFKDEQVYEGYPSTALGRAKASFKRVPTPGPRHIKKNASIESVKRVTPSGVQESTLGHYSYMERTADGEATEGYCVVRHSSSSSSRPVPKPRKTASAGVSKKRSHSSIRSSGVAEVLQIENNGMEVRETVMHIHESQSCYSNYLANEEYSADGASLPGPSSAPVSKQSIDSRPHSSSNDCDIDFSCQPPTGDSLQRQREEMLSLSSEPIQEIPNNLSSVAENESQTASNSQTTGEKKKVIKPSTKQRVSPSTSSSGKKQKESIVGSSKNSKHSSTDKISSNASMGKKSLSSSESVKSGQKSKATEKHELKKSIKDEKTPRKESALSLSSENIKKTPPKKQNINNAAAKDNAHNVNNPIGRPQMKKNLSDILQPKKSLLPGKKQISKPKSMIENRLLSTKKSLELSESVSMPSLNPSPSDIHQYVENWLEKVSSDPVPYMEEEADASLPQPKVVFKIGGDSESEEKSDCQNNPEEYYPSLGDAVKKSTSCLSVPLSHECPATTPQNNDQKARGLCVSMPSVRVEPALHENRLRSHKSAENISPVDSESPSSSSNILSPKARIKPVLRQICSSIQCIRTMPDTSKTSNLEKSNSLPDFSTQVASVFGSSCKAFLSFLSVMTLRDNLTGSAPSDESKSDSEAMLMLESLQKISTIDDQEELRASLTDLESRASSQLRDRWKDFQILRERLESEPLSPKFSETEFALDVVSEVGDAFEDQHMGIDELMDELNMPQDVRAEISSTIQQVRSFYPLEESTFLETERHHSDTDEEVEQFVEECKESPDPESTCMAENITEGKLGNEEDPSHTGETYYLNEMQNISDEQAKIMNESEQELNQSKETNLDVKESDVSQPETNEPLKEKENEMEVKEEEDQIEEEVEEDMEVKYLKEIDNNDGGGETENEDREREEEAEEEALREDDKGEEEWEADKGSGEESVVKEEEGTEEEMTVDGEEEKEKLEKVEEEEVVEEAEDGFMDDEGEEERGYNSVAETDERDGAEETDEGEEAEHIIKEEEEEGEKAEEEAEEIIEDKDEEVENIIEGVEEEEEEEDAEEEAEKVTQERDEEVENIEGVENEGEEEEEEDEGKEEEAEEVIEEWNEEVENIIEGVEEEEEEKDVDEEAEKVTQESDEEVQNTIEGAQEEEDDEEKDEEEEVNDENNEDENDEKGEQEEEEEDGEIAELEEESIEEKEIVEEMEIVEDTELDQTLAEEEREDDEGHESNKLSEGCDEESNEEAEEENVRDNEGSSGDGTVSKSLLEEASYLRQHSSSCEKDEANYEANTDIKETEHSAESPTTYSTEGQCEDDKGTNGTDTINDVETDEGGDCNEESGSLPHPVQISQELLDFVNSALQSSSLIFIYDDRGNIRIEPDNARVVQMNQALISESRKDTSYGLKCLPSPSTSDLSDYRPETSESGGYKTQESIDIVSESGDEASERPPPVYRHSTQRTERANVEWADSSKSKLSVASNSEVSHSSRLKSGGSFSSHDSSMKASREDLSYFSAASSLKAEAEAATEATQCISFGSDKDLNDGVLIDKGRWLLKENHLIRKSPPISLGMYGNVDTTSIDTGQENTSEDSPPHYKTQNNPLAAISSSELEEMAKPQTPKCTYYNMPHGSDSDPFLDDVSVKSGKKDSSSMKGRCVRVSPTIDTSKTWANKNGSLSSFASVEFKLSDRKVHPEGESSAVTQARGTSSAGRRVLQAQDSLETLHVRCTQYCPIL</sequence>
<evidence type="ECO:0000256" key="1">
    <source>
        <dbReference type="ARBA" id="ARBA00004316"/>
    </source>
</evidence>
<feature type="compositionally biased region" description="Polar residues" evidence="6">
    <location>
        <begin position="664"/>
        <end position="677"/>
    </location>
</feature>
<dbReference type="Gene3D" id="3.10.20.230">
    <property type="entry name" value="Doublecortin domain"/>
    <property type="match status" value="2"/>
</dbReference>
<comment type="caution">
    <text evidence="8">The sequence shown here is derived from an EMBL/GenBank/DDBJ whole genome shotgun (WGS) entry which is preliminary data.</text>
</comment>
<feature type="compositionally biased region" description="Acidic residues" evidence="6">
    <location>
        <begin position="1316"/>
        <end position="1345"/>
    </location>
</feature>
<gene>
    <name evidence="8" type="ORF">FSCOSCO3_A035436</name>
</gene>
<feature type="compositionally biased region" description="Acidic residues" evidence="6">
    <location>
        <begin position="1481"/>
        <end position="1551"/>
    </location>
</feature>
<feature type="compositionally biased region" description="Basic and acidic residues" evidence="6">
    <location>
        <begin position="723"/>
        <end position="744"/>
    </location>
</feature>
<feature type="compositionally biased region" description="Polar residues" evidence="6">
    <location>
        <begin position="624"/>
        <end position="654"/>
    </location>
</feature>
<feature type="compositionally biased region" description="Polar residues" evidence="6">
    <location>
        <begin position="1831"/>
        <end position="1841"/>
    </location>
</feature>
<feature type="region of interest" description="Disordered" evidence="6">
    <location>
        <begin position="2094"/>
        <end position="2114"/>
    </location>
</feature>
<dbReference type="GO" id="GO:0005930">
    <property type="term" value="C:axoneme"/>
    <property type="evidence" value="ECO:0007669"/>
    <property type="project" value="TreeGrafter"/>
</dbReference>
<feature type="compositionally biased region" description="Acidic residues" evidence="6">
    <location>
        <begin position="1558"/>
        <end position="1636"/>
    </location>
</feature>
<feature type="region of interest" description="Disordered" evidence="6">
    <location>
        <begin position="946"/>
        <end position="976"/>
    </location>
</feature>
<feature type="compositionally biased region" description="Low complexity" evidence="6">
    <location>
        <begin position="700"/>
        <end position="722"/>
    </location>
</feature>
<feature type="compositionally biased region" description="Basic and acidic residues" evidence="6">
    <location>
        <begin position="946"/>
        <end position="958"/>
    </location>
</feature>
<protein>
    <submittedName>
        <fullName evidence="8">Oxygen-regulated protein 1</fullName>
    </submittedName>
</protein>
<feature type="region of interest" description="Disordered" evidence="6">
    <location>
        <begin position="283"/>
        <end position="304"/>
    </location>
</feature>
<feature type="compositionally biased region" description="Polar residues" evidence="6">
    <location>
        <begin position="382"/>
        <end position="403"/>
    </location>
</feature>
<feature type="compositionally biased region" description="Polar residues" evidence="6">
    <location>
        <begin position="1710"/>
        <end position="1719"/>
    </location>
</feature>
<evidence type="ECO:0000256" key="5">
    <source>
        <dbReference type="ARBA" id="ARBA00023273"/>
    </source>
</evidence>
<dbReference type="SMART" id="SM00537">
    <property type="entry name" value="DCX"/>
    <property type="match status" value="2"/>
</dbReference>
<dbReference type="PANTHER" id="PTHR23005">
    <property type="entry name" value="RETINITIS PIGMENTOSA 1 PROTEIN"/>
    <property type="match status" value="1"/>
</dbReference>
<dbReference type="FunFam" id="3.10.20.230:FF:000006">
    <property type="entry name" value="Oxygen-regulated protein 1"/>
    <property type="match status" value="1"/>
</dbReference>
<evidence type="ECO:0000313" key="8">
    <source>
        <dbReference type="EMBL" id="CAK6957715.1"/>
    </source>
</evidence>
<dbReference type="InterPro" id="IPR003533">
    <property type="entry name" value="Doublecortin_dom"/>
</dbReference>
<keyword evidence="3" id="KW-0963">Cytoplasm</keyword>
<feature type="region of interest" description="Disordered" evidence="6">
    <location>
        <begin position="382"/>
        <end position="422"/>
    </location>
</feature>
<dbReference type="GO" id="GO:0043005">
    <property type="term" value="C:neuron projection"/>
    <property type="evidence" value="ECO:0007669"/>
    <property type="project" value="UniProtKB-ARBA"/>
</dbReference>
<feature type="compositionally biased region" description="Basic and acidic residues" evidence="6">
    <location>
        <begin position="1865"/>
        <end position="1879"/>
    </location>
</feature>
<keyword evidence="5" id="KW-0966">Cell projection</keyword>
<evidence type="ECO:0000256" key="2">
    <source>
        <dbReference type="ARBA" id="ARBA00004496"/>
    </source>
</evidence>
<feature type="compositionally biased region" description="Polar residues" evidence="6">
    <location>
        <begin position="13"/>
        <end position="27"/>
    </location>
</feature>
<feature type="domain" description="Doublecortin" evidence="7">
    <location>
        <begin position="169"/>
        <end position="248"/>
    </location>
</feature>
<evidence type="ECO:0000256" key="4">
    <source>
        <dbReference type="ARBA" id="ARBA00022737"/>
    </source>
</evidence>
<evidence type="ECO:0000313" key="9">
    <source>
        <dbReference type="Proteomes" id="UP001314229"/>
    </source>
</evidence>
<feature type="compositionally biased region" description="Basic and acidic residues" evidence="6">
    <location>
        <begin position="1346"/>
        <end position="1359"/>
    </location>
</feature>
<dbReference type="Pfam" id="PF03607">
    <property type="entry name" value="DCX"/>
    <property type="match status" value="2"/>
</dbReference>
<comment type="subcellular location">
    <subcellularLocation>
        <location evidence="1">Cell projection</location>
    </subcellularLocation>
    <subcellularLocation>
        <location evidence="2">Cytoplasm</location>
    </subcellularLocation>
</comment>
<feature type="compositionally biased region" description="Acidic residues" evidence="6">
    <location>
        <begin position="1360"/>
        <end position="1372"/>
    </location>
</feature>
<feature type="compositionally biased region" description="Acidic residues" evidence="6">
    <location>
        <begin position="1380"/>
        <end position="1400"/>
    </location>
</feature>
<keyword evidence="9" id="KW-1185">Reference proteome</keyword>
<evidence type="ECO:0000256" key="6">
    <source>
        <dbReference type="SAM" id="MobiDB-lite"/>
    </source>
</evidence>
<name>A0AAV1NFK1_SCOSC</name>